<evidence type="ECO:0000256" key="8">
    <source>
        <dbReference type="SAM" id="MobiDB-lite"/>
    </source>
</evidence>
<organism evidence="11 12">
    <name type="scientific">Streptomyces triticirhizae</name>
    <dbReference type="NCBI Taxonomy" id="2483353"/>
    <lineage>
        <taxon>Bacteria</taxon>
        <taxon>Bacillati</taxon>
        <taxon>Actinomycetota</taxon>
        <taxon>Actinomycetes</taxon>
        <taxon>Kitasatosporales</taxon>
        <taxon>Streptomycetaceae</taxon>
        <taxon>Streptomyces</taxon>
    </lineage>
</organism>
<dbReference type="Gene3D" id="3.10.20.310">
    <property type="entry name" value="membrane protein fhac"/>
    <property type="match status" value="1"/>
</dbReference>
<evidence type="ECO:0000256" key="3">
    <source>
        <dbReference type="ARBA" id="ARBA00022618"/>
    </source>
</evidence>
<keyword evidence="4 9" id="KW-0812">Transmembrane</keyword>
<keyword evidence="3" id="KW-0132">Cell division</keyword>
<dbReference type="Pfam" id="PF08478">
    <property type="entry name" value="POTRA_1"/>
    <property type="match status" value="1"/>
</dbReference>
<evidence type="ECO:0000256" key="2">
    <source>
        <dbReference type="ARBA" id="ARBA00022475"/>
    </source>
</evidence>
<dbReference type="InterPro" id="IPR034746">
    <property type="entry name" value="POTRA"/>
</dbReference>
<keyword evidence="12" id="KW-1185">Reference proteome</keyword>
<dbReference type="InterPro" id="IPR050487">
    <property type="entry name" value="FtsQ_DivIB"/>
</dbReference>
<keyword evidence="6 9" id="KW-0472">Membrane</keyword>
<sequence>MAGVTTAERGGERRQSDAGPPSRRPPRRGPAWLPRPRVLLAWTVLAALLGGFGTWALYGSDWLRIDRVSVNWTEGPRELTEEEILAAASVPVGSPMASLDKGAVGARLLAELPRLDSVRVVRAWPDGVSLKVVERVAVLQEVTADGFAEVDDDGVAFAENPAALDGVPLLELREPTAGNEASWRRFGEERLRAEAASVLAALPGEVRDDLRVVSVASFDAITLELSRDRTVRWGSAEDSDAKAEALRTLFNAAGDARHFDVSAPSVPAASGG</sequence>
<protein>
    <submittedName>
        <fullName evidence="11">FtsQ-type POTRA domain-containing protein</fullName>
    </submittedName>
</protein>
<evidence type="ECO:0000256" key="4">
    <source>
        <dbReference type="ARBA" id="ARBA00022692"/>
    </source>
</evidence>
<feature type="transmembrane region" description="Helical" evidence="9">
    <location>
        <begin position="39"/>
        <end position="58"/>
    </location>
</feature>
<dbReference type="Proteomes" id="UP000278673">
    <property type="component" value="Unassembled WGS sequence"/>
</dbReference>
<dbReference type="InterPro" id="IPR013685">
    <property type="entry name" value="POTRA_FtsQ_type"/>
</dbReference>
<name>A0A3M2LMQ3_9ACTN</name>
<dbReference type="PANTHER" id="PTHR37820">
    <property type="entry name" value="CELL DIVISION PROTEIN DIVIB"/>
    <property type="match status" value="1"/>
</dbReference>
<dbReference type="PROSITE" id="PS51779">
    <property type="entry name" value="POTRA"/>
    <property type="match status" value="1"/>
</dbReference>
<dbReference type="InterPro" id="IPR005548">
    <property type="entry name" value="Cell_div_FtsQ/DivIB_C"/>
</dbReference>
<comment type="subcellular location">
    <subcellularLocation>
        <location evidence="1">Membrane</location>
    </subcellularLocation>
</comment>
<keyword evidence="2" id="KW-1003">Cell membrane</keyword>
<proteinExistence type="predicted"/>
<evidence type="ECO:0000256" key="1">
    <source>
        <dbReference type="ARBA" id="ARBA00004370"/>
    </source>
</evidence>
<evidence type="ECO:0000256" key="5">
    <source>
        <dbReference type="ARBA" id="ARBA00022989"/>
    </source>
</evidence>
<dbReference type="Pfam" id="PF03799">
    <property type="entry name" value="FtsQ_DivIB_C"/>
    <property type="match status" value="1"/>
</dbReference>
<evidence type="ECO:0000259" key="10">
    <source>
        <dbReference type="PROSITE" id="PS51779"/>
    </source>
</evidence>
<accession>A0A3M2LMQ3</accession>
<reference evidence="11 12" key="1">
    <citation type="submission" date="2018-10" db="EMBL/GenBank/DDBJ databases">
        <title>Isolation, diversity and antifungal activity of actinobacteria from wheat.</title>
        <authorList>
            <person name="Han C."/>
        </authorList>
    </citation>
    <scope>NUCLEOTIDE SEQUENCE [LARGE SCALE GENOMIC DNA]</scope>
    <source>
        <strain evidence="11 12">NEAU-YY642</strain>
    </source>
</reference>
<gene>
    <name evidence="11" type="ORF">EBN88_19265</name>
</gene>
<evidence type="ECO:0000256" key="6">
    <source>
        <dbReference type="ARBA" id="ARBA00023136"/>
    </source>
</evidence>
<dbReference type="RefSeq" id="WP_122185152.1">
    <property type="nucleotide sequence ID" value="NZ_RFFJ01000115.1"/>
</dbReference>
<keyword evidence="5 9" id="KW-1133">Transmembrane helix</keyword>
<feature type="region of interest" description="Disordered" evidence="8">
    <location>
        <begin position="1"/>
        <end position="30"/>
    </location>
</feature>
<dbReference type="EMBL" id="RFFJ01000115">
    <property type="protein sequence ID" value="RMI37365.1"/>
    <property type="molecule type" value="Genomic_DNA"/>
</dbReference>
<evidence type="ECO:0000313" key="12">
    <source>
        <dbReference type="Proteomes" id="UP000278673"/>
    </source>
</evidence>
<feature type="domain" description="POTRA" evidence="10">
    <location>
        <begin position="63"/>
        <end position="135"/>
    </location>
</feature>
<evidence type="ECO:0000313" key="11">
    <source>
        <dbReference type="EMBL" id="RMI37365.1"/>
    </source>
</evidence>
<evidence type="ECO:0000256" key="9">
    <source>
        <dbReference type="SAM" id="Phobius"/>
    </source>
</evidence>
<dbReference type="PANTHER" id="PTHR37820:SF1">
    <property type="entry name" value="CELL DIVISION PROTEIN FTSQ"/>
    <property type="match status" value="1"/>
</dbReference>
<dbReference type="AlphaFoldDB" id="A0A3M2LMQ3"/>
<dbReference type="GO" id="GO:0051301">
    <property type="term" value="P:cell division"/>
    <property type="evidence" value="ECO:0007669"/>
    <property type="project" value="UniProtKB-KW"/>
</dbReference>
<evidence type="ECO:0000256" key="7">
    <source>
        <dbReference type="ARBA" id="ARBA00023306"/>
    </source>
</evidence>
<dbReference type="GO" id="GO:0005886">
    <property type="term" value="C:plasma membrane"/>
    <property type="evidence" value="ECO:0007669"/>
    <property type="project" value="TreeGrafter"/>
</dbReference>
<keyword evidence="7" id="KW-0131">Cell cycle</keyword>
<comment type="caution">
    <text evidence="11">The sequence shown here is derived from an EMBL/GenBank/DDBJ whole genome shotgun (WGS) entry which is preliminary data.</text>
</comment>